<dbReference type="CDD" id="cd12797">
    <property type="entry name" value="M23_peptidase"/>
    <property type="match status" value="1"/>
</dbReference>
<keyword evidence="1" id="KW-0175">Coiled coil</keyword>
<gene>
    <name evidence="4" type="ORF">HMF7854_03165</name>
</gene>
<dbReference type="Pfam" id="PF01551">
    <property type="entry name" value="Peptidase_M23"/>
    <property type="match status" value="1"/>
</dbReference>
<feature type="coiled-coil region" evidence="1">
    <location>
        <begin position="168"/>
        <end position="195"/>
    </location>
</feature>
<evidence type="ECO:0000256" key="2">
    <source>
        <dbReference type="SAM" id="SignalP"/>
    </source>
</evidence>
<sequence length="388" mass="39129">MRLLASLLVLAPALAAAASAPVAGADPVAGALREAAEAAAEARRLEAEADRAGDEAARLRGEQQAAAAEIAAAEARISAADLRARTLSAAIEARTRALAEQQRPASALLAGLAQMSRRPPLLALADRGSVDDYVRVRALLGTTLPVIRARTAGLRAELDAVRRLRRGADAARAELAAGQQALRAQQQRLAGLERQATARSARLGAAALGAGDVALASGEEAGLLAGSAAAQRSAWALAAALAPLAEAPPRPGRPDPAIPPPLAYSLPLAAPLTAGLGEVSPNGVRSRGLAFRNGRGVALSVPADGRIAFAGPFRRYAGVVIIDHGGGWMTMLTNAATPLAVGTAVSRGEPLGRSLGAVGLELTHRGEPQPAALIAGSSSLLSKGSKSG</sequence>
<evidence type="ECO:0000259" key="3">
    <source>
        <dbReference type="Pfam" id="PF01551"/>
    </source>
</evidence>
<dbReference type="Proteomes" id="UP000274661">
    <property type="component" value="Unassembled WGS sequence"/>
</dbReference>
<dbReference type="EMBL" id="RWJF01000001">
    <property type="protein sequence ID" value="RST29935.1"/>
    <property type="molecule type" value="Genomic_DNA"/>
</dbReference>
<name>A0A3R9WRA2_9SPHN</name>
<dbReference type="OrthoDB" id="9809144at2"/>
<organism evidence="4 5">
    <name type="scientific">Sphingomonas ginkgonis</name>
    <dbReference type="NCBI Taxonomy" id="2315330"/>
    <lineage>
        <taxon>Bacteria</taxon>
        <taxon>Pseudomonadati</taxon>
        <taxon>Pseudomonadota</taxon>
        <taxon>Alphaproteobacteria</taxon>
        <taxon>Sphingomonadales</taxon>
        <taxon>Sphingomonadaceae</taxon>
        <taxon>Sphingomonas</taxon>
    </lineage>
</organism>
<dbReference type="InterPro" id="IPR011055">
    <property type="entry name" value="Dup_hybrid_motif"/>
</dbReference>
<dbReference type="RefSeq" id="WP_126717772.1">
    <property type="nucleotide sequence ID" value="NZ_RWJF01000001.1"/>
</dbReference>
<evidence type="ECO:0000313" key="5">
    <source>
        <dbReference type="Proteomes" id="UP000274661"/>
    </source>
</evidence>
<feature type="chain" id="PRO_5018536341" evidence="2">
    <location>
        <begin position="26"/>
        <end position="388"/>
    </location>
</feature>
<reference evidence="4 5" key="1">
    <citation type="submission" date="2018-12" db="EMBL/GenBank/DDBJ databases">
        <title>Sphingomonas sp. HMF7854 Genome sequencing and assembly.</title>
        <authorList>
            <person name="Cha I."/>
            <person name="Kang H."/>
            <person name="Kim H."/>
            <person name="Kang J."/>
            <person name="Joh K."/>
        </authorList>
    </citation>
    <scope>NUCLEOTIDE SEQUENCE [LARGE SCALE GENOMIC DNA]</scope>
    <source>
        <strain evidence="4 5">HMF7854</strain>
    </source>
</reference>
<accession>A0A3R9WRA2</accession>
<proteinExistence type="predicted"/>
<protein>
    <submittedName>
        <fullName evidence="4">Metalloendopeptidase</fullName>
    </submittedName>
</protein>
<feature type="coiled-coil region" evidence="1">
    <location>
        <begin position="28"/>
        <end position="76"/>
    </location>
</feature>
<keyword evidence="5" id="KW-1185">Reference proteome</keyword>
<feature type="signal peptide" evidence="2">
    <location>
        <begin position="1"/>
        <end position="25"/>
    </location>
</feature>
<dbReference type="AlphaFoldDB" id="A0A3R9WRA2"/>
<comment type="caution">
    <text evidence="4">The sequence shown here is derived from an EMBL/GenBank/DDBJ whole genome shotgun (WGS) entry which is preliminary data.</text>
</comment>
<evidence type="ECO:0000256" key="1">
    <source>
        <dbReference type="SAM" id="Coils"/>
    </source>
</evidence>
<feature type="domain" description="M23ase beta-sheet core" evidence="3">
    <location>
        <begin position="286"/>
        <end position="354"/>
    </location>
</feature>
<dbReference type="SUPFAM" id="SSF51261">
    <property type="entry name" value="Duplicated hybrid motif"/>
    <property type="match status" value="1"/>
</dbReference>
<keyword evidence="2" id="KW-0732">Signal</keyword>
<dbReference type="Gene3D" id="2.70.70.10">
    <property type="entry name" value="Glucose Permease (Domain IIA)"/>
    <property type="match status" value="1"/>
</dbReference>
<evidence type="ECO:0000313" key="4">
    <source>
        <dbReference type="EMBL" id="RST29935.1"/>
    </source>
</evidence>
<dbReference type="InterPro" id="IPR016047">
    <property type="entry name" value="M23ase_b-sheet_dom"/>
</dbReference>